<evidence type="ECO:0000256" key="6">
    <source>
        <dbReference type="ARBA" id="ARBA00022989"/>
    </source>
</evidence>
<dbReference type="InterPro" id="IPR032675">
    <property type="entry name" value="LRR_dom_sf"/>
</dbReference>
<evidence type="ECO:0000259" key="11">
    <source>
        <dbReference type="Pfam" id="PF08263"/>
    </source>
</evidence>
<evidence type="ECO:0000256" key="10">
    <source>
        <dbReference type="SAM" id="SignalP"/>
    </source>
</evidence>
<reference evidence="12 13" key="1">
    <citation type="submission" date="2023-03" db="EMBL/GenBank/DDBJ databases">
        <title>WGS of Gossypium arboreum.</title>
        <authorList>
            <person name="Yu D."/>
        </authorList>
    </citation>
    <scope>NUCLEOTIDE SEQUENCE [LARGE SCALE GENOMIC DNA]</scope>
    <source>
        <tissue evidence="12">Leaf</tissue>
    </source>
</reference>
<evidence type="ECO:0000256" key="5">
    <source>
        <dbReference type="ARBA" id="ARBA00022737"/>
    </source>
</evidence>
<evidence type="ECO:0000256" key="7">
    <source>
        <dbReference type="ARBA" id="ARBA00023136"/>
    </source>
</evidence>
<evidence type="ECO:0000256" key="1">
    <source>
        <dbReference type="ARBA" id="ARBA00004479"/>
    </source>
</evidence>
<keyword evidence="13" id="KW-1185">Reference proteome</keyword>
<dbReference type="Pfam" id="PF00560">
    <property type="entry name" value="LRR_1"/>
    <property type="match status" value="7"/>
</dbReference>
<evidence type="ECO:0000313" key="12">
    <source>
        <dbReference type="EMBL" id="KAK5818084.1"/>
    </source>
</evidence>
<feature type="signal peptide" evidence="10">
    <location>
        <begin position="1"/>
        <end position="26"/>
    </location>
</feature>
<dbReference type="Proteomes" id="UP001358586">
    <property type="component" value="Chromosome 7"/>
</dbReference>
<evidence type="ECO:0000313" key="13">
    <source>
        <dbReference type="Proteomes" id="UP001358586"/>
    </source>
</evidence>
<protein>
    <recommendedName>
        <fullName evidence="11">Leucine-rich repeat-containing N-terminal plant-type domain-containing protein</fullName>
    </recommendedName>
</protein>
<keyword evidence="9" id="KW-0325">Glycoprotein</keyword>
<dbReference type="EMBL" id="JARKNE010000007">
    <property type="protein sequence ID" value="KAK5818084.1"/>
    <property type="molecule type" value="Genomic_DNA"/>
</dbReference>
<organism evidence="12 13">
    <name type="scientific">Gossypium arboreum</name>
    <name type="common">Tree cotton</name>
    <name type="synonym">Gossypium nanking</name>
    <dbReference type="NCBI Taxonomy" id="29729"/>
    <lineage>
        <taxon>Eukaryota</taxon>
        <taxon>Viridiplantae</taxon>
        <taxon>Streptophyta</taxon>
        <taxon>Embryophyta</taxon>
        <taxon>Tracheophyta</taxon>
        <taxon>Spermatophyta</taxon>
        <taxon>Magnoliopsida</taxon>
        <taxon>eudicotyledons</taxon>
        <taxon>Gunneridae</taxon>
        <taxon>Pentapetalae</taxon>
        <taxon>rosids</taxon>
        <taxon>malvids</taxon>
        <taxon>Malvales</taxon>
        <taxon>Malvaceae</taxon>
        <taxon>Malvoideae</taxon>
        <taxon>Gossypium</taxon>
    </lineage>
</organism>
<accession>A0ABR0PA95</accession>
<keyword evidence="5" id="KW-0677">Repeat</keyword>
<keyword evidence="2" id="KW-0433">Leucine-rich repeat</keyword>
<comment type="caution">
    <text evidence="12">The sequence shown here is derived from an EMBL/GenBank/DDBJ whole genome shotgun (WGS) entry which is preliminary data.</text>
</comment>
<evidence type="ECO:0000256" key="3">
    <source>
        <dbReference type="ARBA" id="ARBA00022692"/>
    </source>
</evidence>
<proteinExistence type="predicted"/>
<dbReference type="Gene3D" id="3.80.10.10">
    <property type="entry name" value="Ribonuclease Inhibitor"/>
    <property type="match status" value="2"/>
</dbReference>
<keyword evidence="8" id="KW-0675">Receptor</keyword>
<sequence length="361" mass="40334">MRGRGLHFHFHLWLALLFALIAASFGISVKNQSVRCIAAERRALLDFKKGLIDYDNSLNLLVSWTSKEEECCKWKGVGYDNTTGHVVMLDLRPRIIYGIFGGSWTSISGEIGTSLLESISDNIPYWFWNLPLRLMFLDLSFNQISGRVPNLPLKFDRIPLIDFSSNLFHGPIPQFLSKSTTLDLSNNMFNGPLSYLCTNKDSGLSYLDLSNNLLSGGIPDCWIKSRRLTIINLENNNLSGVIPTSLGSVETLQSLRLRNTSLHGEIPQSLKSCIQLRLLDLGENKLTGIIPPWIGERLENLIVLRLRSNNFHGNIPSTLCHQQFLKVLDLSLNNISGAIPSCFNNLTTMAHLGSSAATIEF</sequence>
<evidence type="ECO:0000256" key="8">
    <source>
        <dbReference type="ARBA" id="ARBA00023170"/>
    </source>
</evidence>
<keyword evidence="3" id="KW-0812">Transmembrane</keyword>
<dbReference type="PANTHER" id="PTHR48063:SF101">
    <property type="entry name" value="LRR RECEPTOR-LIKE SERINE_THREONINE-PROTEIN KINASE FLS2"/>
    <property type="match status" value="1"/>
</dbReference>
<dbReference type="InterPro" id="IPR046956">
    <property type="entry name" value="RLP23-like"/>
</dbReference>
<keyword evidence="7" id="KW-0472">Membrane</keyword>
<feature type="chain" id="PRO_5046575829" description="Leucine-rich repeat-containing N-terminal plant-type domain-containing protein" evidence="10">
    <location>
        <begin position="27"/>
        <end position="361"/>
    </location>
</feature>
<keyword evidence="4 10" id="KW-0732">Signal</keyword>
<gene>
    <name evidence="12" type="ORF">PVK06_023015</name>
</gene>
<evidence type="ECO:0000256" key="9">
    <source>
        <dbReference type="ARBA" id="ARBA00023180"/>
    </source>
</evidence>
<feature type="domain" description="Leucine-rich repeat-containing N-terminal plant-type" evidence="11">
    <location>
        <begin position="39"/>
        <end position="77"/>
    </location>
</feature>
<comment type="subcellular location">
    <subcellularLocation>
        <location evidence="1">Membrane</location>
        <topology evidence="1">Single-pass type I membrane protein</topology>
    </subcellularLocation>
</comment>
<evidence type="ECO:0000256" key="2">
    <source>
        <dbReference type="ARBA" id="ARBA00022614"/>
    </source>
</evidence>
<dbReference type="InterPro" id="IPR001611">
    <property type="entry name" value="Leu-rich_rpt"/>
</dbReference>
<name>A0ABR0PA95_GOSAR</name>
<dbReference type="Pfam" id="PF08263">
    <property type="entry name" value="LRRNT_2"/>
    <property type="match status" value="1"/>
</dbReference>
<dbReference type="PANTHER" id="PTHR48063">
    <property type="entry name" value="LRR RECEPTOR-LIKE KINASE"/>
    <property type="match status" value="1"/>
</dbReference>
<dbReference type="SUPFAM" id="SSF52058">
    <property type="entry name" value="L domain-like"/>
    <property type="match status" value="1"/>
</dbReference>
<keyword evidence="6" id="KW-1133">Transmembrane helix</keyword>
<dbReference type="InterPro" id="IPR013210">
    <property type="entry name" value="LRR_N_plant-typ"/>
</dbReference>
<evidence type="ECO:0000256" key="4">
    <source>
        <dbReference type="ARBA" id="ARBA00022729"/>
    </source>
</evidence>